<reference evidence="3" key="1">
    <citation type="submission" date="2025-08" db="UniProtKB">
        <authorList>
            <consortium name="RefSeq"/>
        </authorList>
    </citation>
    <scope>IDENTIFICATION</scope>
    <source>
        <tissue evidence="3">Blood</tissue>
    </source>
</reference>
<keyword evidence="2" id="KW-1185">Reference proteome</keyword>
<protein>
    <submittedName>
        <fullName evidence="3">Xaa-Pro aminopeptidase 2-like</fullName>
    </submittedName>
</protein>
<dbReference type="PANTHER" id="PTHR43763">
    <property type="entry name" value="XAA-PRO AMINOPEPTIDASE 1"/>
    <property type="match status" value="1"/>
</dbReference>
<dbReference type="Proteomes" id="UP000515208">
    <property type="component" value="Unplaced"/>
</dbReference>
<dbReference type="Pfam" id="PF01321">
    <property type="entry name" value="Creatinase_N"/>
    <property type="match status" value="1"/>
</dbReference>
<gene>
    <name evidence="3" type="primary">LOC104997439</name>
</gene>
<dbReference type="InterPro" id="IPR050422">
    <property type="entry name" value="X-Pro_aminopeptidase_P"/>
</dbReference>
<feature type="non-terminal residue" evidence="3">
    <location>
        <position position="1"/>
    </location>
</feature>
<dbReference type="InterPro" id="IPR000587">
    <property type="entry name" value="Creatinase_N"/>
</dbReference>
<evidence type="ECO:0000313" key="3">
    <source>
        <dbReference type="RefSeq" id="XP_010850466.1"/>
    </source>
</evidence>
<accession>A0A6P3I789</accession>
<dbReference type="InterPro" id="IPR029149">
    <property type="entry name" value="Creatin/AminoP/Spt16_N"/>
</dbReference>
<feature type="domain" description="Creatinase N-terminal" evidence="1">
    <location>
        <begin position="93"/>
        <end position="159"/>
    </location>
</feature>
<evidence type="ECO:0000313" key="2">
    <source>
        <dbReference type="Proteomes" id="UP000515208"/>
    </source>
</evidence>
<dbReference type="GeneID" id="104997439"/>
<dbReference type="Gene3D" id="3.40.350.10">
    <property type="entry name" value="Creatinase/prolidase N-terminal domain"/>
    <property type="match status" value="1"/>
</dbReference>
<dbReference type="KEGG" id="bbis:104997439"/>
<proteinExistence type="predicted"/>
<dbReference type="AlphaFoldDB" id="A0A6P3I789"/>
<dbReference type="RefSeq" id="XP_010850466.1">
    <property type="nucleotide sequence ID" value="XM_010852164.1"/>
</dbReference>
<evidence type="ECO:0000259" key="1">
    <source>
        <dbReference type="Pfam" id="PF01321"/>
    </source>
</evidence>
<name>A0A6P3I789_BISBB</name>
<dbReference type="PANTHER" id="PTHR43763:SF4">
    <property type="entry name" value="XAA-PRO AMINOPEPTIDASE 2"/>
    <property type="match status" value="1"/>
</dbReference>
<organism evidence="2 3">
    <name type="scientific">Bison bison bison</name>
    <name type="common">North American plains bison</name>
    <dbReference type="NCBI Taxonomy" id="43346"/>
    <lineage>
        <taxon>Eukaryota</taxon>
        <taxon>Metazoa</taxon>
        <taxon>Chordata</taxon>
        <taxon>Craniata</taxon>
        <taxon>Vertebrata</taxon>
        <taxon>Euteleostomi</taxon>
        <taxon>Mammalia</taxon>
        <taxon>Eutheria</taxon>
        <taxon>Laurasiatheria</taxon>
        <taxon>Artiodactyla</taxon>
        <taxon>Ruminantia</taxon>
        <taxon>Pecora</taxon>
        <taxon>Bovidae</taxon>
        <taxon>Bovinae</taxon>
        <taxon>Bison</taxon>
    </lineage>
</organism>
<sequence>YAWGHPKSLDQREDVRNCSSSPPVIAFPPGLGLGSPWEREGVGGGAMYTQNLSAYIVPDTDAHMRLHRIAHVLTKAMLCAVRLPSKSLCSAPGVAVVTMEKASLWTDSRYWTQAERQMDCNWELHKEVGTTPIVTWLLTEIPVGARVGVDPFLFSISTFFPQFPCVSTPSRETQALGM</sequence>